<evidence type="ECO:0000256" key="1">
    <source>
        <dbReference type="SAM" id="MobiDB-lite"/>
    </source>
</evidence>
<evidence type="ECO:0000313" key="4">
    <source>
        <dbReference type="Proteomes" id="UP001301769"/>
    </source>
</evidence>
<feature type="compositionally biased region" description="Low complexity" evidence="1">
    <location>
        <begin position="594"/>
        <end position="603"/>
    </location>
</feature>
<feature type="domain" description="Heterokaryon incompatibility" evidence="2">
    <location>
        <begin position="105"/>
        <end position="254"/>
    </location>
</feature>
<dbReference type="PANTHER" id="PTHR24148:SF64">
    <property type="entry name" value="HETEROKARYON INCOMPATIBILITY DOMAIN-CONTAINING PROTEIN"/>
    <property type="match status" value="1"/>
</dbReference>
<protein>
    <submittedName>
        <fullName evidence="3">Heterokaryon incompatibility protein 6, OR allele</fullName>
    </submittedName>
</protein>
<proteinExistence type="predicted"/>
<accession>A0AAN6XYJ3</accession>
<feature type="compositionally biased region" description="Low complexity" evidence="1">
    <location>
        <begin position="617"/>
        <end position="629"/>
    </location>
</feature>
<gene>
    <name evidence="3" type="ORF">QBC37DRAFT_85099</name>
</gene>
<dbReference type="Proteomes" id="UP001301769">
    <property type="component" value="Unassembled WGS sequence"/>
</dbReference>
<dbReference type="PANTHER" id="PTHR24148">
    <property type="entry name" value="ANKYRIN REPEAT DOMAIN-CONTAINING PROTEIN 39 HOMOLOG-RELATED"/>
    <property type="match status" value="1"/>
</dbReference>
<reference evidence="3" key="2">
    <citation type="submission" date="2023-05" db="EMBL/GenBank/DDBJ databases">
        <authorList>
            <consortium name="Lawrence Berkeley National Laboratory"/>
            <person name="Steindorff A."/>
            <person name="Hensen N."/>
            <person name="Bonometti L."/>
            <person name="Westerberg I."/>
            <person name="Brannstrom I.O."/>
            <person name="Guillou S."/>
            <person name="Cros-Aarteil S."/>
            <person name="Calhoun S."/>
            <person name="Haridas S."/>
            <person name="Kuo A."/>
            <person name="Mondo S."/>
            <person name="Pangilinan J."/>
            <person name="Riley R."/>
            <person name="Labutti K."/>
            <person name="Andreopoulos B."/>
            <person name="Lipzen A."/>
            <person name="Chen C."/>
            <person name="Yanf M."/>
            <person name="Daum C."/>
            <person name="Ng V."/>
            <person name="Clum A."/>
            <person name="Ohm R."/>
            <person name="Martin F."/>
            <person name="Silar P."/>
            <person name="Natvig D."/>
            <person name="Lalanne C."/>
            <person name="Gautier V."/>
            <person name="Ament-Velasquez S.L."/>
            <person name="Kruys A."/>
            <person name="Hutchinson M.I."/>
            <person name="Powell A.J."/>
            <person name="Barry K."/>
            <person name="Miller A.N."/>
            <person name="Grigoriev I.V."/>
            <person name="Debuchy R."/>
            <person name="Gladieux P."/>
            <person name="Thoren M.H."/>
            <person name="Johannesson H."/>
        </authorList>
    </citation>
    <scope>NUCLEOTIDE SEQUENCE</scope>
    <source>
        <strain evidence="3">PSN293</strain>
    </source>
</reference>
<dbReference type="Pfam" id="PF06985">
    <property type="entry name" value="HET"/>
    <property type="match status" value="1"/>
</dbReference>
<organism evidence="3 4">
    <name type="scientific">Rhypophila decipiens</name>
    <dbReference type="NCBI Taxonomy" id="261697"/>
    <lineage>
        <taxon>Eukaryota</taxon>
        <taxon>Fungi</taxon>
        <taxon>Dikarya</taxon>
        <taxon>Ascomycota</taxon>
        <taxon>Pezizomycotina</taxon>
        <taxon>Sordariomycetes</taxon>
        <taxon>Sordariomycetidae</taxon>
        <taxon>Sordariales</taxon>
        <taxon>Naviculisporaceae</taxon>
        <taxon>Rhypophila</taxon>
    </lineage>
</organism>
<dbReference type="AlphaFoldDB" id="A0AAN6XYJ3"/>
<sequence>MDPNIVNISFAPGRTELRNYAREQEAYERAEDERRHRESERLARERTIQSSVLADFYEYQPIRKPWTSRLLILNSASKAAKLTGRLETVPVGQVDGDTSTWVPKYKTLSYVWGDAVFDDNIWIDSKRLAITKSLGTALRRLRPPAGKAPLCIWIDQICINQFDTMERNQQVRLMHAIYRHASQVHVWLGSDADGHASRAFQLVNSLKAIFGDPLLSKLCRAQGASLDWIPAEYWRSLRELTRLPWFHRVWIPQEIGTDAPATVHWEAETIDWAWLASAMRTLEMHGWGLKKKHKIDTAAVTTLFRRFADSPETPAAERRSFVYQLCLSARNVATDPRDYVFSRLGHPSAWIESEQAMIIQPDYKNTVADVYHEIAIRALTTDHTLMVLNAVLDDSDASKTSAPPEGLGRNQPSLPSWVPCWNGPRLRNVIGYPGRYKAYSARGLDTRSGIASASFEKGYKTLLVRGLVIDTIDRISPRFAPNCFTPESSKKTQVLAAWALCRPDGGTSSNLKTIKFSTQGVYQPDPSRPSLQAFLDALAPAARFTDSPAANSSLPLTSKGPIVPDSDGNTQIYHAGISALANIFPTSNFFSRSSASSSAPPFSQRHDPRKLLQPQPNSNSGSTSNLNLSAGQEKPDAASPASWTTWIQAAEQHAPGRRFGVTKGSGHFALLPPGTKPGDLLCLLRGGETPYVLREKEDPKDGRDDVGKATARSAKRYMLIGEAYVPGLMEGDAAAEEMRTFRLD</sequence>
<dbReference type="InterPro" id="IPR052895">
    <property type="entry name" value="HetReg/Transcr_Mod"/>
</dbReference>
<evidence type="ECO:0000313" key="3">
    <source>
        <dbReference type="EMBL" id="KAK4207950.1"/>
    </source>
</evidence>
<feature type="region of interest" description="Disordered" evidence="1">
    <location>
        <begin position="594"/>
        <end position="641"/>
    </location>
</feature>
<dbReference type="EMBL" id="MU858265">
    <property type="protein sequence ID" value="KAK4207950.1"/>
    <property type="molecule type" value="Genomic_DNA"/>
</dbReference>
<evidence type="ECO:0000259" key="2">
    <source>
        <dbReference type="Pfam" id="PF06985"/>
    </source>
</evidence>
<keyword evidence="4" id="KW-1185">Reference proteome</keyword>
<dbReference type="InterPro" id="IPR010730">
    <property type="entry name" value="HET"/>
</dbReference>
<reference evidence="3" key="1">
    <citation type="journal article" date="2023" name="Mol. Phylogenet. Evol.">
        <title>Genome-scale phylogeny and comparative genomics of the fungal order Sordariales.</title>
        <authorList>
            <person name="Hensen N."/>
            <person name="Bonometti L."/>
            <person name="Westerberg I."/>
            <person name="Brannstrom I.O."/>
            <person name="Guillou S."/>
            <person name="Cros-Aarteil S."/>
            <person name="Calhoun S."/>
            <person name="Haridas S."/>
            <person name="Kuo A."/>
            <person name="Mondo S."/>
            <person name="Pangilinan J."/>
            <person name="Riley R."/>
            <person name="LaButti K."/>
            <person name="Andreopoulos B."/>
            <person name="Lipzen A."/>
            <person name="Chen C."/>
            <person name="Yan M."/>
            <person name="Daum C."/>
            <person name="Ng V."/>
            <person name="Clum A."/>
            <person name="Steindorff A."/>
            <person name="Ohm R.A."/>
            <person name="Martin F."/>
            <person name="Silar P."/>
            <person name="Natvig D.O."/>
            <person name="Lalanne C."/>
            <person name="Gautier V."/>
            <person name="Ament-Velasquez S.L."/>
            <person name="Kruys A."/>
            <person name="Hutchinson M.I."/>
            <person name="Powell A.J."/>
            <person name="Barry K."/>
            <person name="Miller A.N."/>
            <person name="Grigoriev I.V."/>
            <person name="Debuchy R."/>
            <person name="Gladieux P."/>
            <person name="Hiltunen Thoren M."/>
            <person name="Johannesson H."/>
        </authorList>
    </citation>
    <scope>NUCLEOTIDE SEQUENCE</scope>
    <source>
        <strain evidence="3">PSN293</strain>
    </source>
</reference>
<comment type="caution">
    <text evidence="3">The sequence shown here is derived from an EMBL/GenBank/DDBJ whole genome shotgun (WGS) entry which is preliminary data.</text>
</comment>
<name>A0AAN6XYJ3_9PEZI</name>